<dbReference type="GeneID" id="116539460"/>
<dbReference type="CTD" id="9055"/>
<evidence type="ECO:0000256" key="1">
    <source>
        <dbReference type="SAM" id="MobiDB-lite"/>
    </source>
</evidence>
<dbReference type="RefSeq" id="XP_032118309.1">
    <property type="nucleotide sequence ID" value="XM_032262418.1"/>
</dbReference>
<feature type="region of interest" description="Disordered" evidence="1">
    <location>
        <begin position="13"/>
        <end position="60"/>
    </location>
</feature>
<feature type="compositionally biased region" description="Basic and acidic residues" evidence="1">
    <location>
        <begin position="13"/>
        <end position="31"/>
    </location>
</feature>
<dbReference type="Pfam" id="PF03999">
    <property type="entry name" value="MAP65_ASE1"/>
    <property type="match status" value="1"/>
</dbReference>
<proteinExistence type="predicted"/>
<feature type="region of interest" description="Disordered" evidence="1">
    <location>
        <begin position="86"/>
        <end position="120"/>
    </location>
</feature>
<sequence>MEYVAEQWEMRRLERERDRQERQLKNKKQTETEMLYGSAPRTPSKRRGLTPNTPGKARKLNTTTMSNATANSSIRRPIFGGTIYRSPMSRLPPSGSKPVATSTSSGKKMPPASRHGANKENLDLNGSILTGGYPGSAPVQRNFSINSVASTYSEFAKDPSLSDSSTVGLQRELSKASKSDATSGILNSTNIQS</sequence>
<feature type="compositionally biased region" description="Polar residues" evidence="1">
    <location>
        <begin position="179"/>
        <end position="193"/>
    </location>
</feature>
<dbReference type="Proteomes" id="UP000504640">
    <property type="component" value="Unplaced"/>
</dbReference>
<feature type="region of interest" description="Disordered" evidence="1">
    <location>
        <begin position="173"/>
        <end position="193"/>
    </location>
</feature>
<organism evidence="2 3">
    <name type="scientific">Sapajus apella</name>
    <name type="common">Brown-capped capuchin</name>
    <name type="synonym">Cebus apella</name>
    <dbReference type="NCBI Taxonomy" id="9515"/>
    <lineage>
        <taxon>Eukaryota</taxon>
        <taxon>Metazoa</taxon>
        <taxon>Chordata</taxon>
        <taxon>Craniata</taxon>
        <taxon>Vertebrata</taxon>
        <taxon>Euteleostomi</taxon>
        <taxon>Mammalia</taxon>
        <taxon>Eutheria</taxon>
        <taxon>Euarchontoglires</taxon>
        <taxon>Primates</taxon>
        <taxon>Haplorrhini</taxon>
        <taxon>Platyrrhini</taxon>
        <taxon>Cebidae</taxon>
        <taxon>Cebinae</taxon>
        <taxon>Sapajus</taxon>
    </lineage>
</organism>
<keyword evidence="2" id="KW-1185">Reference proteome</keyword>
<dbReference type="Gene3D" id="1.20.58.1520">
    <property type="match status" value="1"/>
</dbReference>
<evidence type="ECO:0000313" key="3">
    <source>
        <dbReference type="RefSeq" id="XP_032118309.1"/>
    </source>
</evidence>
<name>A0A6J3GK78_SAPAP</name>
<accession>A0A6J3GK78</accession>
<evidence type="ECO:0000313" key="2">
    <source>
        <dbReference type="Proteomes" id="UP000504640"/>
    </source>
</evidence>
<protein>
    <submittedName>
        <fullName evidence="3">Protein regulator of cytokinesis 1 isoform X1</fullName>
    </submittedName>
</protein>
<gene>
    <name evidence="3" type="primary">PRC1</name>
</gene>
<dbReference type="AlphaFoldDB" id="A0A6J3GK78"/>
<reference evidence="3" key="1">
    <citation type="submission" date="2025-08" db="UniProtKB">
        <authorList>
            <consortium name="RefSeq"/>
        </authorList>
    </citation>
    <scope>IDENTIFICATION</scope>
    <source>
        <tissue evidence="3">Blood</tissue>
    </source>
</reference>